<dbReference type="PaxDb" id="55529-EKX42797"/>
<dbReference type="PANTHER" id="PTHR46115">
    <property type="entry name" value="THIOREDOXIN-LIKE PROTEIN 1"/>
    <property type="match status" value="1"/>
</dbReference>
<dbReference type="HOGENOM" id="CLU_090389_14_6_1"/>
<dbReference type="Proteomes" id="UP000011087">
    <property type="component" value="Unassembled WGS sequence"/>
</dbReference>
<dbReference type="CDD" id="cd02947">
    <property type="entry name" value="TRX_family"/>
    <property type="match status" value="1"/>
</dbReference>
<proteinExistence type="predicted"/>
<reference evidence="3 5" key="1">
    <citation type="journal article" date="2012" name="Nature">
        <title>Algal genomes reveal evolutionary mosaicism and the fate of nucleomorphs.</title>
        <authorList>
            <consortium name="DOE Joint Genome Institute"/>
            <person name="Curtis B.A."/>
            <person name="Tanifuji G."/>
            <person name="Burki F."/>
            <person name="Gruber A."/>
            <person name="Irimia M."/>
            <person name="Maruyama S."/>
            <person name="Arias M.C."/>
            <person name="Ball S.G."/>
            <person name="Gile G.H."/>
            <person name="Hirakawa Y."/>
            <person name="Hopkins J.F."/>
            <person name="Kuo A."/>
            <person name="Rensing S.A."/>
            <person name="Schmutz J."/>
            <person name="Symeonidi A."/>
            <person name="Elias M."/>
            <person name="Eveleigh R.J."/>
            <person name="Herman E.K."/>
            <person name="Klute M.J."/>
            <person name="Nakayama T."/>
            <person name="Obornik M."/>
            <person name="Reyes-Prieto A."/>
            <person name="Armbrust E.V."/>
            <person name="Aves S.J."/>
            <person name="Beiko R.G."/>
            <person name="Coutinho P."/>
            <person name="Dacks J.B."/>
            <person name="Durnford D.G."/>
            <person name="Fast N.M."/>
            <person name="Green B.R."/>
            <person name="Grisdale C.J."/>
            <person name="Hempel F."/>
            <person name="Henrissat B."/>
            <person name="Hoppner M.P."/>
            <person name="Ishida K."/>
            <person name="Kim E."/>
            <person name="Koreny L."/>
            <person name="Kroth P.G."/>
            <person name="Liu Y."/>
            <person name="Malik S.B."/>
            <person name="Maier U.G."/>
            <person name="McRose D."/>
            <person name="Mock T."/>
            <person name="Neilson J.A."/>
            <person name="Onodera N.T."/>
            <person name="Poole A.M."/>
            <person name="Pritham E.J."/>
            <person name="Richards T.A."/>
            <person name="Rocap G."/>
            <person name="Roy S.W."/>
            <person name="Sarai C."/>
            <person name="Schaack S."/>
            <person name="Shirato S."/>
            <person name="Slamovits C.H."/>
            <person name="Spencer D.F."/>
            <person name="Suzuki S."/>
            <person name="Worden A.Z."/>
            <person name="Zauner S."/>
            <person name="Barry K."/>
            <person name="Bell C."/>
            <person name="Bharti A.K."/>
            <person name="Crow J.A."/>
            <person name="Grimwood J."/>
            <person name="Kramer R."/>
            <person name="Lindquist E."/>
            <person name="Lucas S."/>
            <person name="Salamov A."/>
            <person name="McFadden G.I."/>
            <person name="Lane C.E."/>
            <person name="Keeling P.J."/>
            <person name="Gray M.W."/>
            <person name="Grigoriev I.V."/>
            <person name="Archibald J.M."/>
        </authorList>
    </citation>
    <scope>NUCLEOTIDE SEQUENCE</scope>
    <source>
        <strain evidence="3 5">CCMP2712</strain>
    </source>
</reference>
<organism evidence="3">
    <name type="scientific">Guillardia theta (strain CCMP2712)</name>
    <name type="common">Cryptophyte</name>
    <dbReference type="NCBI Taxonomy" id="905079"/>
    <lineage>
        <taxon>Eukaryota</taxon>
        <taxon>Cryptophyceae</taxon>
        <taxon>Pyrenomonadales</taxon>
        <taxon>Geminigeraceae</taxon>
        <taxon>Guillardia</taxon>
    </lineage>
</organism>
<evidence type="ECO:0000313" key="4">
    <source>
        <dbReference type="EnsemblProtists" id="EKX42797"/>
    </source>
</evidence>
<dbReference type="OrthoDB" id="2121326at2759"/>
<evidence type="ECO:0000313" key="5">
    <source>
        <dbReference type="Proteomes" id="UP000011087"/>
    </source>
</evidence>
<dbReference type="Gene3D" id="3.40.30.10">
    <property type="entry name" value="Glutaredoxin"/>
    <property type="match status" value="1"/>
</dbReference>
<dbReference type="EMBL" id="JH993014">
    <property type="protein sequence ID" value="EKX42797.1"/>
    <property type="molecule type" value="Genomic_DNA"/>
</dbReference>
<dbReference type="STRING" id="905079.L1J3D4"/>
<dbReference type="KEGG" id="gtt:GUITHDRAFT_57842"/>
<dbReference type="Pfam" id="PF00085">
    <property type="entry name" value="Thioredoxin"/>
    <property type="match status" value="1"/>
</dbReference>
<dbReference type="AlphaFoldDB" id="L1J3D4"/>
<feature type="non-terminal residue" evidence="3">
    <location>
        <position position="1"/>
    </location>
</feature>
<name>L1J3D4_GUITC</name>
<dbReference type="OMA" id="EYDAMFI"/>
<evidence type="ECO:0000256" key="1">
    <source>
        <dbReference type="ARBA" id="ARBA00023157"/>
    </source>
</evidence>
<gene>
    <name evidence="3" type="ORF">GUITHDRAFT_57842</name>
</gene>
<dbReference type="EnsemblProtists" id="EKX42797">
    <property type="protein sequence ID" value="EKX42797"/>
    <property type="gene ID" value="GUITHDRAFT_57842"/>
</dbReference>
<protein>
    <recommendedName>
        <fullName evidence="2">Thioredoxin domain-containing protein</fullName>
    </recommendedName>
</protein>
<accession>L1J3D4</accession>
<dbReference type="InterPro" id="IPR013766">
    <property type="entry name" value="Thioredoxin_domain"/>
</dbReference>
<feature type="domain" description="Thioredoxin" evidence="2">
    <location>
        <begin position="3"/>
        <end position="70"/>
    </location>
</feature>
<evidence type="ECO:0000313" key="3">
    <source>
        <dbReference type="EMBL" id="EKX42797.1"/>
    </source>
</evidence>
<reference evidence="5" key="2">
    <citation type="submission" date="2012-11" db="EMBL/GenBank/DDBJ databases">
        <authorList>
            <person name="Kuo A."/>
            <person name="Curtis B.A."/>
            <person name="Tanifuji G."/>
            <person name="Burki F."/>
            <person name="Gruber A."/>
            <person name="Irimia M."/>
            <person name="Maruyama S."/>
            <person name="Arias M.C."/>
            <person name="Ball S.G."/>
            <person name="Gile G.H."/>
            <person name="Hirakawa Y."/>
            <person name="Hopkins J.F."/>
            <person name="Rensing S.A."/>
            <person name="Schmutz J."/>
            <person name="Symeonidi A."/>
            <person name="Elias M."/>
            <person name="Eveleigh R.J."/>
            <person name="Herman E.K."/>
            <person name="Klute M.J."/>
            <person name="Nakayama T."/>
            <person name="Obornik M."/>
            <person name="Reyes-Prieto A."/>
            <person name="Armbrust E.V."/>
            <person name="Aves S.J."/>
            <person name="Beiko R.G."/>
            <person name="Coutinho P."/>
            <person name="Dacks J.B."/>
            <person name="Durnford D.G."/>
            <person name="Fast N.M."/>
            <person name="Green B.R."/>
            <person name="Grisdale C."/>
            <person name="Hempe F."/>
            <person name="Henrissat B."/>
            <person name="Hoppner M.P."/>
            <person name="Ishida K.-I."/>
            <person name="Kim E."/>
            <person name="Koreny L."/>
            <person name="Kroth P.G."/>
            <person name="Liu Y."/>
            <person name="Malik S.-B."/>
            <person name="Maier U.G."/>
            <person name="McRose D."/>
            <person name="Mock T."/>
            <person name="Neilson J.A."/>
            <person name="Onodera N.T."/>
            <person name="Poole A.M."/>
            <person name="Pritham E.J."/>
            <person name="Richards T.A."/>
            <person name="Rocap G."/>
            <person name="Roy S.W."/>
            <person name="Sarai C."/>
            <person name="Schaack S."/>
            <person name="Shirato S."/>
            <person name="Slamovits C.H."/>
            <person name="Spencer D.F."/>
            <person name="Suzuki S."/>
            <person name="Worden A.Z."/>
            <person name="Zauner S."/>
            <person name="Barry K."/>
            <person name="Bell C."/>
            <person name="Bharti A.K."/>
            <person name="Crow J.A."/>
            <person name="Grimwood J."/>
            <person name="Kramer R."/>
            <person name="Lindquist E."/>
            <person name="Lucas S."/>
            <person name="Salamov A."/>
            <person name="McFadden G.I."/>
            <person name="Lane C.E."/>
            <person name="Keeling P.J."/>
            <person name="Gray M.W."/>
            <person name="Grigoriev I.V."/>
            <person name="Archibald J.M."/>
        </authorList>
    </citation>
    <scope>NUCLEOTIDE SEQUENCE</scope>
    <source>
        <strain evidence="5">CCMP2712</strain>
    </source>
</reference>
<evidence type="ECO:0000259" key="2">
    <source>
        <dbReference type="Pfam" id="PF00085"/>
    </source>
</evidence>
<sequence>ASQKNAFVLFKASWCKVCQSIAPVFERLEETYATNLFLVVDIDQNEGTAVSQGVDAMPTFVAYKNGDKVDE</sequence>
<keyword evidence="1" id="KW-1015">Disulfide bond</keyword>
<dbReference type="RefSeq" id="XP_005829777.1">
    <property type="nucleotide sequence ID" value="XM_005829720.1"/>
</dbReference>
<dbReference type="eggNOG" id="KOG0908">
    <property type="taxonomic scope" value="Eukaryota"/>
</dbReference>
<dbReference type="InterPro" id="IPR036249">
    <property type="entry name" value="Thioredoxin-like_sf"/>
</dbReference>
<dbReference type="SUPFAM" id="SSF52833">
    <property type="entry name" value="Thioredoxin-like"/>
    <property type="match status" value="1"/>
</dbReference>
<dbReference type="GeneID" id="17299501"/>
<reference evidence="4" key="3">
    <citation type="submission" date="2015-06" db="UniProtKB">
        <authorList>
            <consortium name="EnsemblProtists"/>
        </authorList>
    </citation>
    <scope>IDENTIFICATION</scope>
</reference>
<keyword evidence="5" id="KW-1185">Reference proteome</keyword>
<feature type="non-terminal residue" evidence="3">
    <location>
        <position position="71"/>
    </location>
</feature>